<dbReference type="PANTHER" id="PTHR18952:SF141">
    <property type="entry name" value="CARBONIC ANHYDRASE"/>
    <property type="match status" value="1"/>
</dbReference>
<dbReference type="InterPro" id="IPR036398">
    <property type="entry name" value="CA_dom_sf"/>
</dbReference>
<accession>A0A2A6CA15</accession>
<keyword evidence="4" id="KW-0479">Metal-binding</keyword>
<dbReference type="GO" id="GO:0005737">
    <property type="term" value="C:cytoplasm"/>
    <property type="evidence" value="ECO:0000318"/>
    <property type="project" value="GO_Central"/>
</dbReference>
<gene>
    <name evidence="10" type="primary">WBGene00277423</name>
</gene>
<evidence type="ECO:0000256" key="7">
    <source>
        <dbReference type="ARBA" id="ARBA00048348"/>
    </source>
</evidence>
<dbReference type="PROSITE" id="PS51144">
    <property type="entry name" value="ALPHA_CA_2"/>
    <property type="match status" value="1"/>
</dbReference>
<dbReference type="InterPro" id="IPR001148">
    <property type="entry name" value="CA_dom"/>
</dbReference>
<accession>A0A8R1URY9</accession>
<name>A0A2A6CA15_PRIPA</name>
<keyword evidence="11" id="KW-1185">Reference proteome</keyword>
<comment type="cofactor">
    <cofactor evidence="1">
        <name>Zn(2+)</name>
        <dbReference type="ChEBI" id="CHEBI:29105"/>
    </cofactor>
</comment>
<feature type="compositionally biased region" description="Gly residues" evidence="8">
    <location>
        <begin position="111"/>
        <end position="136"/>
    </location>
</feature>
<feature type="domain" description="Alpha-carbonic anhydrase" evidence="9">
    <location>
        <begin position="297"/>
        <end position="538"/>
    </location>
</feature>
<evidence type="ECO:0000256" key="1">
    <source>
        <dbReference type="ARBA" id="ARBA00001947"/>
    </source>
</evidence>
<dbReference type="EC" id="4.2.1.1" evidence="3"/>
<organism evidence="10 11">
    <name type="scientific">Pristionchus pacificus</name>
    <name type="common">Parasitic nematode worm</name>
    <dbReference type="NCBI Taxonomy" id="54126"/>
    <lineage>
        <taxon>Eukaryota</taxon>
        <taxon>Metazoa</taxon>
        <taxon>Ecdysozoa</taxon>
        <taxon>Nematoda</taxon>
        <taxon>Chromadorea</taxon>
        <taxon>Rhabditida</taxon>
        <taxon>Rhabditina</taxon>
        <taxon>Diplogasteromorpha</taxon>
        <taxon>Diplogasteroidea</taxon>
        <taxon>Neodiplogasteridae</taxon>
        <taxon>Pristionchus</taxon>
    </lineage>
</organism>
<dbReference type="AlphaFoldDB" id="A0A2A6CA15"/>
<evidence type="ECO:0000256" key="8">
    <source>
        <dbReference type="SAM" id="MobiDB-lite"/>
    </source>
</evidence>
<comment type="similarity">
    <text evidence="2">Belongs to the alpha-carbonic anhydrase family.</text>
</comment>
<proteinExistence type="inferred from homology"/>
<dbReference type="GO" id="GO:0008270">
    <property type="term" value="F:zinc ion binding"/>
    <property type="evidence" value="ECO:0007669"/>
    <property type="project" value="InterPro"/>
</dbReference>
<comment type="catalytic activity">
    <reaction evidence="7">
        <text>hydrogencarbonate + H(+) = CO2 + H2O</text>
        <dbReference type="Rhea" id="RHEA:10748"/>
        <dbReference type="ChEBI" id="CHEBI:15377"/>
        <dbReference type="ChEBI" id="CHEBI:15378"/>
        <dbReference type="ChEBI" id="CHEBI:16526"/>
        <dbReference type="ChEBI" id="CHEBI:17544"/>
        <dbReference type="EC" id="4.2.1.1"/>
    </reaction>
</comment>
<dbReference type="Pfam" id="PF00194">
    <property type="entry name" value="Carb_anhydrase"/>
    <property type="match status" value="1"/>
</dbReference>
<evidence type="ECO:0000259" key="9">
    <source>
        <dbReference type="PROSITE" id="PS51144"/>
    </source>
</evidence>
<dbReference type="Proteomes" id="UP000005239">
    <property type="component" value="Unassembled WGS sequence"/>
</dbReference>
<feature type="compositionally biased region" description="Basic and acidic residues" evidence="8">
    <location>
        <begin position="237"/>
        <end position="291"/>
    </location>
</feature>
<dbReference type="Gene3D" id="3.10.200.10">
    <property type="entry name" value="Alpha carbonic anhydrase"/>
    <property type="match status" value="1"/>
</dbReference>
<evidence type="ECO:0000256" key="3">
    <source>
        <dbReference type="ARBA" id="ARBA00012925"/>
    </source>
</evidence>
<feature type="region of interest" description="Disordered" evidence="8">
    <location>
        <begin position="30"/>
        <end position="325"/>
    </location>
</feature>
<feature type="compositionally biased region" description="Basic and acidic residues" evidence="8">
    <location>
        <begin position="299"/>
        <end position="322"/>
    </location>
</feature>
<feature type="compositionally biased region" description="Basic and acidic residues" evidence="8">
    <location>
        <begin position="30"/>
        <end position="52"/>
    </location>
</feature>
<keyword evidence="5" id="KW-0862">Zinc</keyword>
<evidence type="ECO:0000256" key="4">
    <source>
        <dbReference type="ARBA" id="ARBA00022723"/>
    </source>
</evidence>
<feature type="compositionally biased region" description="Basic and acidic residues" evidence="8">
    <location>
        <begin position="206"/>
        <end position="230"/>
    </location>
</feature>
<evidence type="ECO:0000256" key="6">
    <source>
        <dbReference type="ARBA" id="ARBA00023239"/>
    </source>
</evidence>
<dbReference type="PANTHER" id="PTHR18952">
    <property type="entry name" value="CARBONIC ANHYDRASE"/>
    <property type="match status" value="1"/>
</dbReference>
<evidence type="ECO:0000313" key="10">
    <source>
        <dbReference type="EnsemblMetazoa" id="PPA39054.1"/>
    </source>
</evidence>
<evidence type="ECO:0000256" key="5">
    <source>
        <dbReference type="ARBA" id="ARBA00022833"/>
    </source>
</evidence>
<sequence length="538" mass="61443">MDREKRRSSVEEAELDKKIAMIREKNVKIVEKAKEVEAEREALGDQPMERRKSNQMRENPKENKNGRKRSGQGKDDAFDREWDKGKTPVEQWRENVPSIENVDRRARGRGRGNGMTGWNGRGRGGAHGNSYGGGGRLDGRVTRISNEGEETVEINGGRRRGNGGGGRGGHRNGGERKPSGGGMKIEIRDLSSNGDDQPARRRNQRERRPTKEGEEGEEGKHRQKQNDKYVIRQILRRVVDRVVQSEKREKRSAEREKKEGGKDDEVKDEEKEEEKKEEVVKEEEKKEEKPVESSPTPEVKTEVEKTDEEKNNNVDAAPEGKKQSPINITTSEAVCHNTISPLLFENFEQNGTVNVWNIGETGVVDGFETWENRPIFVRKEYRLRYYLKQIHFHWDMGHNGSEHSIDAKQSTAEMHLVFTLGGLSVNDSKCLPYGLVVVGVLLDVIPGAKLGIYEDVILIHDYEKEKMFIDHNFDLSTKIPKNAEYFRYNGSLTTPDCEENLDSLRKLHDPEHFAIDHNHRIPKEINGRKVDLYSNSCS</sequence>
<evidence type="ECO:0000313" key="11">
    <source>
        <dbReference type="Proteomes" id="UP000005239"/>
    </source>
</evidence>
<evidence type="ECO:0000256" key="2">
    <source>
        <dbReference type="ARBA" id="ARBA00010718"/>
    </source>
</evidence>
<protein>
    <recommendedName>
        <fullName evidence="3">carbonic anhydrase</fullName>
        <ecNumber evidence="3">4.2.1.1</ecNumber>
    </recommendedName>
</protein>
<dbReference type="CDD" id="cd00326">
    <property type="entry name" value="alpha_CA"/>
    <property type="match status" value="1"/>
</dbReference>
<dbReference type="GO" id="GO:0004089">
    <property type="term" value="F:carbonate dehydratase activity"/>
    <property type="evidence" value="ECO:0000318"/>
    <property type="project" value="GO_Central"/>
</dbReference>
<keyword evidence="6" id="KW-0456">Lyase</keyword>
<feature type="compositionally biased region" description="Basic and acidic residues" evidence="8">
    <location>
        <begin position="72"/>
        <end position="93"/>
    </location>
</feature>
<reference evidence="10" key="2">
    <citation type="submission" date="2022-06" db="UniProtKB">
        <authorList>
            <consortium name="EnsemblMetazoa"/>
        </authorList>
    </citation>
    <scope>IDENTIFICATION</scope>
    <source>
        <strain evidence="10">PS312</strain>
    </source>
</reference>
<dbReference type="SMART" id="SM01057">
    <property type="entry name" value="Carb_anhydrase"/>
    <property type="match status" value="1"/>
</dbReference>
<dbReference type="InterPro" id="IPR023561">
    <property type="entry name" value="Carbonic_anhydrase_a-class"/>
</dbReference>
<dbReference type="EnsemblMetazoa" id="PPA39054.1">
    <property type="protein sequence ID" value="PPA39054.1"/>
    <property type="gene ID" value="WBGene00277423"/>
</dbReference>
<reference evidence="11" key="1">
    <citation type="journal article" date="2008" name="Nat. Genet.">
        <title>The Pristionchus pacificus genome provides a unique perspective on nematode lifestyle and parasitism.</title>
        <authorList>
            <person name="Dieterich C."/>
            <person name="Clifton S.W."/>
            <person name="Schuster L.N."/>
            <person name="Chinwalla A."/>
            <person name="Delehaunty K."/>
            <person name="Dinkelacker I."/>
            <person name="Fulton L."/>
            <person name="Fulton R."/>
            <person name="Godfrey J."/>
            <person name="Minx P."/>
            <person name="Mitreva M."/>
            <person name="Roeseler W."/>
            <person name="Tian H."/>
            <person name="Witte H."/>
            <person name="Yang S.P."/>
            <person name="Wilson R.K."/>
            <person name="Sommer R.J."/>
        </authorList>
    </citation>
    <scope>NUCLEOTIDE SEQUENCE [LARGE SCALE GENOMIC DNA]</scope>
    <source>
        <strain evidence="11">PS312</strain>
    </source>
</reference>
<dbReference type="SUPFAM" id="SSF51069">
    <property type="entry name" value="Carbonic anhydrase"/>
    <property type="match status" value="1"/>
</dbReference>